<dbReference type="Pfam" id="PF06508">
    <property type="entry name" value="QueC"/>
    <property type="match status" value="1"/>
</dbReference>
<dbReference type="EMBL" id="QOWE01000022">
    <property type="protein sequence ID" value="RCR67022.1"/>
    <property type="molecule type" value="Genomic_DNA"/>
</dbReference>
<organism evidence="2 3">
    <name type="scientific">Larkinella punicea</name>
    <dbReference type="NCBI Taxonomy" id="2315727"/>
    <lineage>
        <taxon>Bacteria</taxon>
        <taxon>Pseudomonadati</taxon>
        <taxon>Bacteroidota</taxon>
        <taxon>Cytophagia</taxon>
        <taxon>Cytophagales</taxon>
        <taxon>Spirosomataceae</taxon>
        <taxon>Larkinella</taxon>
    </lineage>
</organism>
<keyword evidence="3" id="KW-1185">Reference proteome</keyword>
<name>A0A368JHK4_9BACT</name>
<evidence type="ECO:0000313" key="3">
    <source>
        <dbReference type="Proteomes" id="UP000253383"/>
    </source>
</evidence>
<comment type="caution">
    <text evidence="2">The sequence shown here is derived from an EMBL/GenBank/DDBJ whole genome shotgun (WGS) entry which is preliminary data.</text>
</comment>
<accession>A0A368JHK4</accession>
<dbReference type="AlphaFoldDB" id="A0A368JHK4"/>
<keyword evidence="1" id="KW-0671">Queuosine biosynthesis</keyword>
<dbReference type="Pfam" id="PF18742">
    <property type="entry name" value="DpnII-MboI"/>
    <property type="match status" value="1"/>
</dbReference>
<dbReference type="SUPFAM" id="SSF52402">
    <property type="entry name" value="Adenine nucleotide alpha hydrolases-like"/>
    <property type="match status" value="1"/>
</dbReference>
<reference evidence="2 3" key="1">
    <citation type="submission" date="2018-07" db="EMBL/GenBank/DDBJ databases">
        <title>Genome analysis of Larkinella rosea.</title>
        <authorList>
            <person name="Zhou Z."/>
            <person name="Wang G."/>
        </authorList>
    </citation>
    <scope>NUCLEOTIDE SEQUENCE [LARGE SCALE GENOMIC DNA]</scope>
    <source>
        <strain evidence="3">zzj9</strain>
    </source>
</reference>
<dbReference type="InterPro" id="IPR018317">
    <property type="entry name" value="QueC"/>
</dbReference>
<dbReference type="Proteomes" id="UP000253383">
    <property type="component" value="Unassembled WGS sequence"/>
</dbReference>
<dbReference type="InterPro" id="IPR014729">
    <property type="entry name" value="Rossmann-like_a/b/a_fold"/>
</dbReference>
<sequence>MKTDTRHIILCDGVALPDSLIGMLPPHRVLTLTNREELPDRNMTVKIHDFASRLIARIPDRTRDLIEIAAFIYAADRLIKRGETNQVEYENWARELTFCIPVRDFNFWQQAEVSNKLAEALVFVSGDKSYKFHFTSRIGIDPLTGLFHNMDTNPTSSDSNEHYPIALYSGGLDSLAGVVSLLETTSSKVVITSHRSNPSTTQVQKRVYAALSKAYPGRLRYHPLDCNLTHGERASEETQRTRFFLYTSVGFALAQAYSQHELNIFENGITSINLSKRQDLINGRASRTTHPKTLGLLQAVFSSISGQSFVINHPFIHLTKTEVVSLLKQYERPELITATVTCTKTFQKFKNRSGASHCGYCSQCVDRRFAMYAARLEKYDAVYDFDLATEAFPGKDAQTHVVDYIRHAHTFATTHFGEFCNTYLEPLADLTEYCQPDQAEEEVNALHQLYQRHSMAIERAYRRMVATHDSIFKPPKPNSIYEIVNARRFQRDRAECLATDVAQMLSTTLPIALASTVINHENALNNQIQALLRRDQADYEREYPAVRFSFATVVPDHSSTKADADLFIEAKYVRKTMMPSRITDQIAADLMKYPLGAYKLFIVYDPERRIKDDNGFKRDYEQRSNCTICVIR</sequence>
<evidence type="ECO:0008006" key="4">
    <source>
        <dbReference type="Google" id="ProtNLM"/>
    </source>
</evidence>
<protein>
    <recommendedName>
        <fullName evidence="4">7-cyano-7-deazaguanine synthase</fullName>
    </recommendedName>
</protein>
<evidence type="ECO:0000313" key="2">
    <source>
        <dbReference type="EMBL" id="RCR67022.1"/>
    </source>
</evidence>
<gene>
    <name evidence="2" type="ORF">DUE52_23480</name>
</gene>
<evidence type="ECO:0000256" key="1">
    <source>
        <dbReference type="ARBA" id="ARBA00022785"/>
    </source>
</evidence>
<dbReference type="GO" id="GO:0008616">
    <property type="term" value="P:tRNA queuosine(34) biosynthetic process"/>
    <property type="evidence" value="ECO:0007669"/>
    <property type="project" value="UniProtKB-KW"/>
</dbReference>
<proteinExistence type="predicted"/>
<dbReference type="Gene3D" id="3.40.50.620">
    <property type="entry name" value="HUPs"/>
    <property type="match status" value="1"/>
</dbReference>